<dbReference type="Proteomes" id="UP000267535">
    <property type="component" value="Unassembled WGS sequence"/>
</dbReference>
<sequence>MKPDTTTAMNDLIAQIRETIPFDTPMSELCNGPCTGCSKKLLDFLDTEVEEWETNIATGTTPSLGEIHSLAKTSRKIYAVLKKNGLIKNKTTNTIIHSTNA</sequence>
<name>A0A3P1SRP2_9GAMM</name>
<dbReference type="AlphaFoldDB" id="A0A3P1SRP2"/>
<comment type="caution">
    <text evidence="1">The sequence shown here is derived from an EMBL/GenBank/DDBJ whole genome shotgun (WGS) entry which is preliminary data.</text>
</comment>
<organism evidence="1 2">
    <name type="scientific">Amphritea balenae</name>
    <dbReference type="NCBI Taxonomy" id="452629"/>
    <lineage>
        <taxon>Bacteria</taxon>
        <taxon>Pseudomonadati</taxon>
        <taxon>Pseudomonadota</taxon>
        <taxon>Gammaproteobacteria</taxon>
        <taxon>Oceanospirillales</taxon>
        <taxon>Oceanospirillaceae</taxon>
        <taxon>Amphritea</taxon>
    </lineage>
</organism>
<evidence type="ECO:0000313" key="2">
    <source>
        <dbReference type="Proteomes" id="UP000267535"/>
    </source>
</evidence>
<evidence type="ECO:0000313" key="1">
    <source>
        <dbReference type="EMBL" id="RRC98852.1"/>
    </source>
</evidence>
<dbReference type="RefSeq" id="WP_124926351.1">
    <property type="nucleotide sequence ID" value="NZ_BMOH01000002.1"/>
</dbReference>
<dbReference type="OrthoDB" id="6238348at2"/>
<accession>A0A3P1SRP2</accession>
<protein>
    <submittedName>
        <fullName evidence="1">Uncharacterized protein</fullName>
    </submittedName>
</protein>
<reference evidence="1 2" key="1">
    <citation type="submission" date="2018-11" db="EMBL/GenBank/DDBJ databases">
        <title>The draft genome sequence of Amphritea balenae JAMM 1525T.</title>
        <authorList>
            <person name="Fang Z."/>
            <person name="Zhang Y."/>
            <person name="Han X."/>
        </authorList>
    </citation>
    <scope>NUCLEOTIDE SEQUENCE [LARGE SCALE GENOMIC DNA]</scope>
    <source>
        <strain evidence="1 2">JAMM 1525</strain>
    </source>
</reference>
<gene>
    <name evidence="1" type="ORF">EHS89_11725</name>
</gene>
<dbReference type="EMBL" id="RQXV01000006">
    <property type="protein sequence ID" value="RRC98852.1"/>
    <property type="molecule type" value="Genomic_DNA"/>
</dbReference>
<proteinExistence type="predicted"/>
<keyword evidence="2" id="KW-1185">Reference proteome</keyword>